<gene>
    <name evidence="2" type="ORF">SO802_032589</name>
</gene>
<feature type="region of interest" description="Disordered" evidence="1">
    <location>
        <begin position="1"/>
        <end position="26"/>
    </location>
</feature>
<organism evidence="2 3">
    <name type="scientific">Lithocarpus litseifolius</name>
    <dbReference type="NCBI Taxonomy" id="425828"/>
    <lineage>
        <taxon>Eukaryota</taxon>
        <taxon>Viridiplantae</taxon>
        <taxon>Streptophyta</taxon>
        <taxon>Embryophyta</taxon>
        <taxon>Tracheophyta</taxon>
        <taxon>Spermatophyta</taxon>
        <taxon>Magnoliopsida</taxon>
        <taxon>eudicotyledons</taxon>
        <taxon>Gunneridae</taxon>
        <taxon>Pentapetalae</taxon>
        <taxon>rosids</taxon>
        <taxon>fabids</taxon>
        <taxon>Fagales</taxon>
        <taxon>Fagaceae</taxon>
        <taxon>Lithocarpus</taxon>
    </lineage>
</organism>
<dbReference type="Proteomes" id="UP001459277">
    <property type="component" value="Unassembled WGS sequence"/>
</dbReference>
<proteinExistence type="predicted"/>
<dbReference type="AlphaFoldDB" id="A0AAW2BAR6"/>
<keyword evidence="3" id="KW-1185">Reference proteome</keyword>
<evidence type="ECO:0000313" key="2">
    <source>
        <dbReference type="EMBL" id="KAK9983064.1"/>
    </source>
</evidence>
<dbReference type="EMBL" id="JAZDWU010000012">
    <property type="protein sequence ID" value="KAK9983064.1"/>
    <property type="molecule type" value="Genomic_DNA"/>
</dbReference>
<evidence type="ECO:0000313" key="3">
    <source>
        <dbReference type="Proteomes" id="UP001459277"/>
    </source>
</evidence>
<protein>
    <recommendedName>
        <fullName evidence="4">Vesicle transport protein</fullName>
    </recommendedName>
</protein>
<evidence type="ECO:0000256" key="1">
    <source>
        <dbReference type="SAM" id="MobiDB-lite"/>
    </source>
</evidence>
<reference evidence="2 3" key="1">
    <citation type="submission" date="2024-01" db="EMBL/GenBank/DDBJ databases">
        <title>A telomere-to-telomere, gap-free genome of sweet tea (Lithocarpus litseifolius).</title>
        <authorList>
            <person name="Zhou J."/>
        </authorList>
    </citation>
    <scope>NUCLEOTIDE SEQUENCE [LARGE SCALE GENOMIC DNA]</scope>
    <source>
        <strain evidence="2">Zhou-2022a</strain>
        <tissue evidence="2">Leaf</tissue>
    </source>
</reference>
<sequence>MEKMVQGWFSGISSSSTSEEQQQKPLSSLLADWNSYAAAQSPEESSSLGLGFNLESVVGSVNDSISGTFSV</sequence>
<comment type="caution">
    <text evidence="2">The sequence shown here is derived from an EMBL/GenBank/DDBJ whole genome shotgun (WGS) entry which is preliminary data.</text>
</comment>
<accession>A0AAW2BAR6</accession>
<name>A0AAW2BAR6_9ROSI</name>
<evidence type="ECO:0008006" key="4">
    <source>
        <dbReference type="Google" id="ProtNLM"/>
    </source>
</evidence>